<sequence>MPSKGQSYIVYLGWHSHGPNPSASDLEFATNPHYKLLGSHLGSHEKAKEAIFYSYNKHSNGFAVVLEEEHAQDIAKNPNVVSVFLNKGHELQTTRSWEFLGLESDGVVPKDSIWEKARYGEGVNIANIDTVNAEVIAYHVESETEKLMLPNAAAMTVRRGGRRFDAVSLSQGFL</sequence>
<evidence type="ECO:0000313" key="8">
    <source>
        <dbReference type="EMBL" id="KHN01822.1"/>
    </source>
</evidence>
<dbReference type="Proteomes" id="UP000053555">
    <property type="component" value="Unassembled WGS sequence"/>
</dbReference>
<comment type="similarity">
    <text evidence="2">Belongs to the peptidase S8 family.</text>
</comment>
<evidence type="ECO:0000256" key="5">
    <source>
        <dbReference type="ARBA" id="ARBA00022801"/>
    </source>
</evidence>
<evidence type="ECO:0000256" key="6">
    <source>
        <dbReference type="ARBA" id="ARBA00022825"/>
    </source>
</evidence>
<accession>A0A0B2P2C6</accession>
<keyword evidence="5" id="KW-0378">Hydrolase</keyword>
<evidence type="ECO:0000256" key="2">
    <source>
        <dbReference type="ARBA" id="ARBA00011073"/>
    </source>
</evidence>
<evidence type="ECO:0000256" key="1">
    <source>
        <dbReference type="ARBA" id="ARBA00004613"/>
    </source>
</evidence>
<dbReference type="PANTHER" id="PTHR10795">
    <property type="entry name" value="PROPROTEIN CONVERTASE SUBTILISIN/KEXIN"/>
    <property type="match status" value="1"/>
</dbReference>
<feature type="domain" description="Inhibitor I9" evidence="7">
    <location>
        <begin position="7"/>
        <end position="90"/>
    </location>
</feature>
<dbReference type="InterPro" id="IPR045051">
    <property type="entry name" value="SBT"/>
</dbReference>
<dbReference type="GO" id="GO:0008236">
    <property type="term" value="F:serine-type peptidase activity"/>
    <property type="evidence" value="ECO:0007669"/>
    <property type="project" value="UniProtKB-KW"/>
</dbReference>
<dbReference type="Pfam" id="PF05922">
    <property type="entry name" value="Inhibitor_I9"/>
    <property type="match status" value="1"/>
</dbReference>
<keyword evidence="3" id="KW-0645">Protease</keyword>
<dbReference type="GO" id="GO:0006508">
    <property type="term" value="P:proteolysis"/>
    <property type="evidence" value="ECO:0007669"/>
    <property type="project" value="UniProtKB-KW"/>
</dbReference>
<evidence type="ECO:0000256" key="4">
    <source>
        <dbReference type="ARBA" id="ARBA00022729"/>
    </source>
</evidence>
<dbReference type="InterPro" id="IPR037045">
    <property type="entry name" value="S8pro/Inhibitor_I9_sf"/>
</dbReference>
<dbReference type="GO" id="GO:0005576">
    <property type="term" value="C:extracellular region"/>
    <property type="evidence" value="ECO:0007669"/>
    <property type="project" value="UniProtKB-SubCell"/>
</dbReference>
<name>A0A0B2P2C6_GLYSO</name>
<protein>
    <submittedName>
        <fullName evidence="8">Cucumisin</fullName>
    </submittedName>
</protein>
<keyword evidence="6" id="KW-0720">Serine protease</keyword>
<keyword evidence="4" id="KW-0732">Signal</keyword>
<evidence type="ECO:0000256" key="3">
    <source>
        <dbReference type="ARBA" id="ARBA00022670"/>
    </source>
</evidence>
<organism evidence="8">
    <name type="scientific">Glycine soja</name>
    <name type="common">Wild soybean</name>
    <dbReference type="NCBI Taxonomy" id="3848"/>
    <lineage>
        <taxon>Eukaryota</taxon>
        <taxon>Viridiplantae</taxon>
        <taxon>Streptophyta</taxon>
        <taxon>Embryophyta</taxon>
        <taxon>Tracheophyta</taxon>
        <taxon>Spermatophyta</taxon>
        <taxon>Magnoliopsida</taxon>
        <taxon>eudicotyledons</taxon>
        <taxon>Gunneridae</taxon>
        <taxon>Pentapetalae</taxon>
        <taxon>rosids</taxon>
        <taxon>fabids</taxon>
        <taxon>Fabales</taxon>
        <taxon>Fabaceae</taxon>
        <taxon>Papilionoideae</taxon>
        <taxon>50 kb inversion clade</taxon>
        <taxon>NPAAA clade</taxon>
        <taxon>indigoferoid/millettioid clade</taxon>
        <taxon>Phaseoleae</taxon>
        <taxon>Glycine</taxon>
        <taxon>Glycine subgen. Soja</taxon>
    </lineage>
</organism>
<dbReference type="EMBL" id="KN670767">
    <property type="protein sequence ID" value="KHN01822.1"/>
    <property type="molecule type" value="Genomic_DNA"/>
</dbReference>
<dbReference type="FunFam" id="3.30.70.80:FF:000002">
    <property type="entry name" value="Subtilisin-like protease SBT5.3"/>
    <property type="match status" value="1"/>
</dbReference>
<dbReference type="AlphaFoldDB" id="A0A0B2P2C6"/>
<evidence type="ECO:0000259" key="7">
    <source>
        <dbReference type="Pfam" id="PF05922"/>
    </source>
</evidence>
<gene>
    <name evidence="8" type="ORF">glysoja_028494</name>
</gene>
<proteinExistence type="inferred from homology"/>
<comment type="subcellular location">
    <subcellularLocation>
        <location evidence="1">Secreted</location>
    </subcellularLocation>
</comment>
<reference evidence="8" key="1">
    <citation type="submission" date="2014-07" db="EMBL/GenBank/DDBJ databases">
        <title>Identification of a novel salt tolerance gene in wild soybean by whole-genome sequencing.</title>
        <authorList>
            <person name="Lam H.-M."/>
            <person name="Qi X."/>
            <person name="Li M.-W."/>
            <person name="Liu X."/>
            <person name="Xie M."/>
            <person name="Ni M."/>
            <person name="Xu X."/>
        </authorList>
    </citation>
    <scope>NUCLEOTIDE SEQUENCE [LARGE SCALE GENOMIC DNA]</scope>
    <source>
        <tissue evidence="8">Root</tissue>
    </source>
</reference>
<dbReference type="Gene3D" id="3.30.70.80">
    <property type="entry name" value="Peptidase S8 propeptide/proteinase inhibitor I9"/>
    <property type="match status" value="1"/>
</dbReference>
<dbReference type="InterPro" id="IPR010259">
    <property type="entry name" value="S8pro/Inhibitor_I9"/>
</dbReference>